<dbReference type="PROSITE" id="PS50002">
    <property type="entry name" value="SH3"/>
    <property type="match status" value="1"/>
</dbReference>
<keyword evidence="6" id="KW-1185">Reference proteome</keyword>
<dbReference type="OrthoDB" id="6250593at2759"/>
<dbReference type="Pfam" id="PF00018">
    <property type="entry name" value="SH3_1"/>
    <property type="match status" value="1"/>
</dbReference>
<dbReference type="PRINTS" id="PR00452">
    <property type="entry name" value="SH3DOMAIN"/>
</dbReference>
<feature type="compositionally biased region" description="Pro residues" evidence="3">
    <location>
        <begin position="173"/>
        <end position="196"/>
    </location>
</feature>
<feature type="compositionally biased region" description="Polar residues" evidence="3">
    <location>
        <begin position="54"/>
        <end position="75"/>
    </location>
</feature>
<feature type="domain" description="SH3" evidence="4">
    <location>
        <begin position="106"/>
        <end position="167"/>
    </location>
</feature>
<dbReference type="AlphaFoldDB" id="A0A367L5S1"/>
<evidence type="ECO:0000256" key="2">
    <source>
        <dbReference type="PROSITE-ProRule" id="PRU00192"/>
    </source>
</evidence>
<sequence>MVSSDRQTIMETNRSLRNIKTELESLLEKGVIDEQVFDNIHAALPQESPLSGPLRTTTNRNEPPTHVLQNMNVNSEPRGDAAATTPAPPSYNETPPPTLPVRAAKPVVAHARALYPYAASDARDVSFEKDDRIAIHERLNPDWWLGQNLRTGQEGIFPRSYVFEEPDSKGTPQPGPAAPYAQPPPQPQYGYPPPQQNPYNANVPPMAVAETDQPSGGKDGKMGQMGKKFGKKLGNAAIFGAGATIGGNIVNSIF</sequence>
<evidence type="ECO:0000313" key="5">
    <source>
        <dbReference type="EMBL" id="RCI09773.1"/>
    </source>
</evidence>
<feature type="compositionally biased region" description="Pro residues" evidence="3">
    <location>
        <begin position="86"/>
        <end position="96"/>
    </location>
</feature>
<dbReference type="Gene3D" id="2.30.30.40">
    <property type="entry name" value="SH3 Domains"/>
    <property type="match status" value="1"/>
</dbReference>
<accession>A0A367L5S1</accession>
<dbReference type="EMBL" id="LKCN02000014">
    <property type="protein sequence ID" value="RCI09773.1"/>
    <property type="molecule type" value="Genomic_DNA"/>
</dbReference>
<keyword evidence="1 2" id="KW-0728">SH3 domain</keyword>
<dbReference type="SMART" id="SM00326">
    <property type="entry name" value="SH3"/>
    <property type="match status" value="1"/>
</dbReference>
<dbReference type="InterPro" id="IPR050670">
    <property type="entry name" value="STAM"/>
</dbReference>
<evidence type="ECO:0000256" key="1">
    <source>
        <dbReference type="ARBA" id="ARBA00022443"/>
    </source>
</evidence>
<dbReference type="InterPro" id="IPR036028">
    <property type="entry name" value="SH3-like_dom_sf"/>
</dbReference>
<organism evidence="5 6">
    <name type="scientific">Ophiocordyceps polyrhachis-furcata BCC 54312</name>
    <dbReference type="NCBI Taxonomy" id="1330021"/>
    <lineage>
        <taxon>Eukaryota</taxon>
        <taxon>Fungi</taxon>
        <taxon>Dikarya</taxon>
        <taxon>Ascomycota</taxon>
        <taxon>Pezizomycotina</taxon>
        <taxon>Sordariomycetes</taxon>
        <taxon>Hypocreomycetidae</taxon>
        <taxon>Hypocreales</taxon>
        <taxon>Ophiocordycipitaceae</taxon>
        <taxon>Ophiocordyceps</taxon>
    </lineage>
</organism>
<evidence type="ECO:0000256" key="3">
    <source>
        <dbReference type="SAM" id="MobiDB-lite"/>
    </source>
</evidence>
<feature type="region of interest" description="Disordered" evidence="3">
    <location>
        <begin position="163"/>
        <end position="226"/>
    </location>
</feature>
<dbReference type="CDD" id="cd00174">
    <property type="entry name" value="SH3"/>
    <property type="match status" value="1"/>
</dbReference>
<proteinExistence type="predicted"/>
<protein>
    <recommendedName>
        <fullName evidence="4">SH3 domain-containing protein</fullName>
    </recommendedName>
</protein>
<dbReference type="STRING" id="1330021.A0A367L5S1"/>
<gene>
    <name evidence="5" type="ORF">L249_3918</name>
</gene>
<comment type="caution">
    <text evidence="5">The sequence shown here is derived from an EMBL/GenBank/DDBJ whole genome shotgun (WGS) entry which is preliminary data.</text>
</comment>
<dbReference type="SUPFAM" id="SSF50044">
    <property type="entry name" value="SH3-domain"/>
    <property type="match status" value="1"/>
</dbReference>
<name>A0A367L5S1_9HYPO</name>
<dbReference type="InterPro" id="IPR001452">
    <property type="entry name" value="SH3_domain"/>
</dbReference>
<dbReference type="Proteomes" id="UP000253664">
    <property type="component" value="Unassembled WGS sequence"/>
</dbReference>
<feature type="region of interest" description="Disordered" evidence="3">
    <location>
        <begin position="44"/>
        <end position="96"/>
    </location>
</feature>
<dbReference type="PANTHER" id="PTHR45929:SF7">
    <property type="entry name" value="LAS SEVENTEEN-BINDING PROTEIN 1"/>
    <property type="match status" value="1"/>
</dbReference>
<evidence type="ECO:0000313" key="6">
    <source>
        <dbReference type="Proteomes" id="UP000253664"/>
    </source>
</evidence>
<dbReference type="PANTHER" id="PTHR45929">
    <property type="entry name" value="JAK PATHWAY SIGNAL TRANSDUCTION ADAPTOR MOLECULE"/>
    <property type="match status" value="1"/>
</dbReference>
<evidence type="ECO:0000259" key="4">
    <source>
        <dbReference type="PROSITE" id="PS50002"/>
    </source>
</evidence>
<reference evidence="5 6" key="1">
    <citation type="journal article" date="2015" name="BMC Genomics">
        <title>Insights from the genome of Ophiocordyceps polyrhachis-furcata to pathogenicity and host specificity in insect fungi.</title>
        <authorList>
            <person name="Wichadakul D."/>
            <person name="Kobmoo N."/>
            <person name="Ingsriswang S."/>
            <person name="Tangphatsornruang S."/>
            <person name="Chantasingh D."/>
            <person name="Luangsa-ard J.J."/>
            <person name="Eurwilaichitr L."/>
        </authorList>
    </citation>
    <scope>NUCLEOTIDE SEQUENCE [LARGE SCALE GENOMIC DNA]</scope>
    <source>
        <strain evidence="5 6">BCC 54312</strain>
    </source>
</reference>